<protein>
    <submittedName>
        <fullName evidence="2">Uncharacterized protein</fullName>
    </submittedName>
</protein>
<dbReference type="WBParaSite" id="ALUE_0002055201-mRNA-1">
    <property type="protein sequence ID" value="ALUE_0002055201-mRNA-1"/>
    <property type="gene ID" value="ALUE_0002055201"/>
</dbReference>
<proteinExistence type="predicted"/>
<dbReference type="AlphaFoldDB" id="A0A0M3IP74"/>
<accession>A0A0M3IP74</accession>
<keyword evidence="1" id="KW-1185">Reference proteome</keyword>
<name>A0A0M3IP74_ASCLU</name>
<sequence>MEKQQDVEVVSNMPDAPIRIGEHHLRPLVIDSPLELPDSFVPTFPHYSAYFGDIVNTQYGQEHCSALNTSTAA</sequence>
<reference evidence="2" key="1">
    <citation type="submission" date="2017-02" db="UniProtKB">
        <authorList>
            <consortium name="WormBaseParasite"/>
        </authorList>
    </citation>
    <scope>IDENTIFICATION</scope>
</reference>
<evidence type="ECO:0000313" key="1">
    <source>
        <dbReference type="Proteomes" id="UP000036681"/>
    </source>
</evidence>
<dbReference type="Proteomes" id="UP000036681">
    <property type="component" value="Unplaced"/>
</dbReference>
<evidence type="ECO:0000313" key="2">
    <source>
        <dbReference type="WBParaSite" id="ALUE_0002055201-mRNA-1"/>
    </source>
</evidence>
<organism evidence="1 2">
    <name type="scientific">Ascaris lumbricoides</name>
    <name type="common">Giant roundworm</name>
    <dbReference type="NCBI Taxonomy" id="6252"/>
    <lineage>
        <taxon>Eukaryota</taxon>
        <taxon>Metazoa</taxon>
        <taxon>Ecdysozoa</taxon>
        <taxon>Nematoda</taxon>
        <taxon>Chromadorea</taxon>
        <taxon>Rhabditida</taxon>
        <taxon>Spirurina</taxon>
        <taxon>Ascaridomorpha</taxon>
        <taxon>Ascaridoidea</taxon>
        <taxon>Ascarididae</taxon>
        <taxon>Ascaris</taxon>
    </lineage>
</organism>